<evidence type="ECO:0000256" key="7">
    <source>
        <dbReference type="SAM" id="MobiDB-lite"/>
    </source>
</evidence>
<dbReference type="Pfam" id="PF00083">
    <property type="entry name" value="Sugar_tr"/>
    <property type="match status" value="1"/>
</dbReference>
<sequence length="456" mass="49870">MQPDKKTLRRVATASVIGATIEWYDFFLYGVVASIVLNKLYFPAGDPAVNTLLAYATFAVGFVARPLGGVIFGHFGDRIGRKSMLVMTLMIMGLSTFAIGVIPTFDQIGYWAPGLLILARIIQGIGLGGEWGGAILMAYEFAPKEKRGFYASLPQIGLSLGVLLSAAYVAGMSAILTDEQFMAWGWRLGFILSFGLVLFGLWIRLRVMETPAFAAIKSARREVKIPFFDMMKRFPANVLLGLGARHIDGVFFNIFSVFSISFLTKSIQLPREQALIGVMIGAAVLTVFIPIWGYMSDRWGRPRMYAWASFITALSCYPAFWVMQNANGNVPLIWAAIAIPFGIIYAAVYGTVAVFLCELFDAKVRYTGISFVYQFSSITAGGMTPIVATLLLTWGNGDPYLICAYVLASGVLSSICAHFIGRRQAAGHTYHDEDVAMQPKPSSAGARARQTGAQYQ</sequence>
<feature type="transmembrane region" description="Helical" evidence="8">
    <location>
        <begin position="274"/>
        <end position="292"/>
    </location>
</feature>
<dbReference type="InterPro" id="IPR011701">
    <property type="entry name" value="MFS"/>
</dbReference>
<feature type="transmembrane region" description="Helical" evidence="8">
    <location>
        <begin position="52"/>
        <end position="72"/>
    </location>
</feature>
<feature type="transmembrane region" description="Helical" evidence="8">
    <location>
        <begin position="371"/>
        <end position="393"/>
    </location>
</feature>
<reference evidence="10 11" key="1">
    <citation type="submission" date="2017-08" db="EMBL/GenBank/DDBJ databases">
        <title>Infants hospitalized years apart are colonized by the same room-sourced microbial strains.</title>
        <authorList>
            <person name="Brooks B."/>
            <person name="Olm M.R."/>
            <person name="Firek B.A."/>
            <person name="Baker R."/>
            <person name="Thomas B.C."/>
            <person name="Morowitz M.J."/>
            <person name="Banfield J.F."/>
        </authorList>
    </citation>
    <scope>NUCLEOTIDE SEQUENCE [LARGE SCALE GENOMIC DNA]</scope>
    <source>
        <strain evidence="10">S2_005_003_R2_41</strain>
    </source>
</reference>
<feature type="transmembrane region" description="Helical" evidence="8">
    <location>
        <begin position="304"/>
        <end position="321"/>
    </location>
</feature>
<keyword evidence="3" id="KW-1003">Cell membrane</keyword>
<protein>
    <submittedName>
        <fullName evidence="10">MFS transporter</fullName>
    </submittedName>
</protein>
<keyword evidence="6 8" id="KW-0472">Membrane</keyword>
<dbReference type="GO" id="GO:0022857">
    <property type="term" value="F:transmembrane transporter activity"/>
    <property type="evidence" value="ECO:0007669"/>
    <property type="project" value="InterPro"/>
</dbReference>
<evidence type="ECO:0000313" key="10">
    <source>
        <dbReference type="EMBL" id="PZQ77657.1"/>
    </source>
</evidence>
<dbReference type="InterPro" id="IPR036259">
    <property type="entry name" value="MFS_trans_sf"/>
</dbReference>
<dbReference type="PANTHER" id="PTHR43045:SF1">
    <property type="entry name" value="SHIKIMATE TRANSPORTER"/>
    <property type="match status" value="1"/>
</dbReference>
<feature type="transmembrane region" description="Helical" evidence="8">
    <location>
        <begin position="183"/>
        <end position="203"/>
    </location>
</feature>
<evidence type="ECO:0000256" key="2">
    <source>
        <dbReference type="ARBA" id="ARBA00022448"/>
    </source>
</evidence>
<organism evidence="10 11">
    <name type="scientific">Variovorax paradoxus</name>
    <dbReference type="NCBI Taxonomy" id="34073"/>
    <lineage>
        <taxon>Bacteria</taxon>
        <taxon>Pseudomonadati</taxon>
        <taxon>Pseudomonadota</taxon>
        <taxon>Betaproteobacteria</taxon>
        <taxon>Burkholderiales</taxon>
        <taxon>Comamonadaceae</taxon>
        <taxon>Variovorax</taxon>
    </lineage>
</organism>
<keyword evidence="2" id="KW-0813">Transport</keyword>
<dbReference type="FunFam" id="1.20.1250.20:FF:000001">
    <property type="entry name" value="Dicarboxylate MFS transporter"/>
    <property type="match status" value="1"/>
</dbReference>
<evidence type="ECO:0000313" key="11">
    <source>
        <dbReference type="Proteomes" id="UP000249135"/>
    </source>
</evidence>
<feature type="transmembrane region" description="Helical" evidence="8">
    <location>
        <begin position="238"/>
        <end position="262"/>
    </location>
</feature>
<keyword evidence="5 8" id="KW-1133">Transmembrane helix</keyword>
<dbReference type="GO" id="GO:0005886">
    <property type="term" value="C:plasma membrane"/>
    <property type="evidence" value="ECO:0007669"/>
    <property type="project" value="UniProtKB-SubCell"/>
</dbReference>
<dbReference type="SUPFAM" id="SSF103473">
    <property type="entry name" value="MFS general substrate transporter"/>
    <property type="match status" value="1"/>
</dbReference>
<proteinExistence type="predicted"/>
<evidence type="ECO:0000256" key="6">
    <source>
        <dbReference type="ARBA" id="ARBA00023136"/>
    </source>
</evidence>
<comment type="subcellular location">
    <subcellularLocation>
        <location evidence="1">Cell membrane</location>
        <topology evidence="1">Multi-pass membrane protein</topology>
    </subcellularLocation>
</comment>
<evidence type="ECO:0000259" key="9">
    <source>
        <dbReference type="PROSITE" id="PS50850"/>
    </source>
</evidence>
<evidence type="ECO:0000256" key="3">
    <source>
        <dbReference type="ARBA" id="ARBA00022475"/>
    </source>
</evidence>
<dbReference type="AlphaFoldDB" id="A0A2W5S4K8"/>
<comment type="caution">
    <text evidence="10">The sequence shown here is derived from an EMBL/GenBank/DDBJ whole genome shotgun (WGS) entry which is preliminary data.</text>
</comment>
<dbReference type="InterPro" id="IPR005828">
    <property type="entry name" value="MFS_sugar_transport-like"/>
</dbReference>
<feature type="region of interest" description="Disordered" evidence="7">
    <location>
        <begin position="437"/>
        <end position="456"/>
    </location>
</feature>
<feature type="transmembrane region" description="Helical" evidence="8">
    <location>
        <begin position="149"/>
        <end position="171"/>
    </location>
</feature>
<dbReference type="CDD" id="cd17369">
    <property type="entry name" value="MFS_ShiA_like"/>
    <property type="match status" value="1"/>
</dbReference>
<evidence type="ECO:0000256" key="4">
    <source>
        <dbReference type="ARBA" id="ARBA00022692"/>
    </source>
</evidence>
<dbReference type="PANTHER" id="PTHR43045">
    <property type="entry name" value="SHIKIMATE TRANSPORTER"/>
    <property type="match status" value="1"/>
</dbReference>
<evidence type="ECO:0000256" key="8">
    <source>
        <dbReference type="SAM" id="Phobius"/>
    </source>
</evidence>
<dbReference type="Pfam" id="PF07690">
    <property type="entry name" value="MFS_1"/>
    <property type="match status" value="1"/>
</dbReference>
<evidence type="ECO:0000256" key="1">
    <source>
        <dbReference type="ARBA" id="ARBA00004651"/>
    </source>
</evidence>
<dbReference type="Proteomes" id="UP000249135">
    <property type="component" value="Unassembled WGS sequence"/>
</dbReference>
<feature type="domain" description="Major facilitator superfamily (MFS) profile" evidence="9">
    <location>
        <begin position="11"/>
        <end position="422"/>
    </location>
</feature>
<dbReference type="EMBL" id="QFPP01000013">
    <property type="protein sequence ID" value="PZQ77657.1"/>
    <property type="molecule type" value="Genomic_DNA"/>
</dbReference>
<accession>A0A2W5S4K8</accession>
<dbReference type="PROSITE" id="PS50850">
    <property type="entry name" value="MFS"/>
    <property type="match status" value="1"/>
</dbReference>
<keyword evidence="4 8" id="KW-0812">Transmembrane</keyword>
<evidence type="ECO:0000256" key="5">
    <source>
        <dbReference type="ARBA" id="ARBA00022989"/>
    </source>
</evidence>
<name>A0A2W5S4K8_VARPD</name>
<gene>
    <name evidence="10" type="ORF">DI563_02985</name>
</gene>
<feature type="transmembrane region" description="Helical" evidence="8">
    <location>
        <begin position="399"/>
        <end position="420"/>
    </location>
</feature>
<feature type="transmembrane region" description="Helical" evidence="8">
    <location>
        <begin position="84"/>
        <end position="102"/>
    </location>
</feature>
<dbReference type="InterPro" id="IPR020846">
    <property type="entry name" value="MFS_dom"/>
</dbReference>
<dbReference type="Gene3D" id="1.20.1250.20">
    <property type="entry name" value="MFS general substrate transporter like domains"/>
    <property type="match status" value="2"/>
</dbReference>
<feature type="transmembrane region" description="Helical" evidence="8">
    <location>
        <begin position="12"/>
        <end position="32"/>
    </location>
</feature>
<feature type="transmembrane region" description="Helical" evidence="8">
    <location>
        <begin position="333"/>
        <end position="359"/>
    </location>
</feature>